<name>A0A1H7LAP5_9GAMM</name>
<protein>
    <recommendedName>
        <fullName evidence="4">DUF2905 domain-containing protein</fullName>
    </recommendedName>
</protein>
<dbReference type="PANTHER" id="PTHR36443">
    <property type="entry name" value="BSR5223 PROTEIN"/>
    <property type="match status" value="1"/>
</dbReference>
<dbReference type="InterPro" id="IPR021320">
    <property type="entry name" value="DUF2905"/>
</dbReference>
<accession>A0A1H7LAP5</accession>
<dbReference type="STRING" id="1396821.SAMN05444515_10777"/>
<dbReference type="PANTHER" id="PTHR36443:SF1">
    <property type="entry name" value="BSR5223 PROTEIN"/>
    <property type="match status" value="1"/>
</dbReference>
<reference evidence="3" key="1">
    <citation type="submission" date="2016-10" db="EMBL/GenBank/DDBJ databases">
        <authorList>
            <person name="Varghese N."/>
            <person name="Submissions S."/>
        </authorList>
    </citation>
    <scope>NUCLEOTIDE SEQUENCE [LARGE SCALE GENOMIC DNA]</scope>
    <source>
        <strain evidence="3">DSM 241</strain>
    </source>
</reference>
<evidence type="ECO:0000313" key="2">
    <source>
        <dbReference type="EMBL" id="SEK96063.1"/>
    </source>
</evidence>
<evidence type="ECO:0000313" key="3">
    <source>
        <dbReference type="Proteomes" id="UP000199256"/>
    </source>
</evidence>
<keyword evidence="1" id="KW-0812">Transmembrane</keyword>
<gene>
    <name evidence="2" type="ORF">SAMN05444515_10777</name>
</gene>
<evidence type="ECO:0008006" key="4">
    <source>
        <dbReference type="Google" id="ProtNLM"/>
    </source>
</evidence>
<dbReference type="Proteomes" id="UP000199256">
    <property type="component" value="Unassembled WGS sequence"/>
</dbReference>
<dbReference type="Pfam" id="PF11146">
    <property type="entry name" value="DUF2905"/>
    <property type="match status" value="1"/>
</dbReference>
<keyword evidence="1" id="KW-1133">Transmembrane helix</keyword>
<proteinExistence type="predicted"/>
<evidence type="ECO:0000256" key="1">
    <source>
        <dbReference type="SAM" id="Phobius"/>
    </source>
</evidence>
<sequence>MSDCQDLSDGYDDILGAGRALREAPLRGNQGLGRLPGDIIIQRENFSFYFPVTTAIIVSLLLSVVLWFFNR</sequence>
<organism evidence="2 3">
    <name type="scientific">Ectothiorhodospira marina</name>
    <dbReference type="NCBI Taxonomy" id="1396821"/>
    <lineage>
        <taxon>Bacteria</taxon>
        <taxon>Pseudomonadati</taxon>
        <taxon>Pseudomonadota</taxon>
        <taxon>Gammaproteobacteria</taxon>
        <taxon>Chromatiales</taxon>
        <taxon>Ectothiorhodospiraceae</taxon>
        <taxon>Ectothiorhodospira</taxon>
    </lineage>
</organism>
<dbReference type="EMBL" id="FOAA01000007">
    <property type="protein sequence ID" value="SEK96063.1"/>
    <property type="molecule type" value="Genomic_DNA"/>
</dbReference>
<keyword evidence="1" id="KW-0472">Membrane</keyword>
<keyword evidence="3" id="KW-1185">Reference proteome</keyword>
<feature type="transmembrane region" description="Helical" evidence="1">
    <location>
        <begin position="48"/>
        <end position="69"/>
    </location>
</feature>
<dbReference type="AlphaFoldDB" id="A0A1H7LAP5"/>